<gene>
    <name evidence="1" type="ORF">JNB85_07500</name>
</gene>
<reference evidence="1 2" key="1">
    <citation type="journal article" date="2021" name="MBio">
        <title>Poor Competitiveness of Bradyrhizobium in Pigeon Pea Root Colonization in Indian Soils.</title>
        <authorList>
            <person name="Chalasani D."/>
            <person name="Basu A."/>
            <person name="Pullabhotla S.V.S.R.N."/>
            <person name="Jorrin B."/>
            <person name="Neal A.L."/>
            <person name="Poole P.S."/>
            <person name="Podile A.R."/>
            <person name="Tkacz A."/>
        </authorList>
    </citation>
    <scope>NUCLEOTIDE SEQUENCE [LARGE SCALE GENOMIC DNA]</scope>
    <source>
        <strain evidence="1 2">HU56</strain>
    </source>
</reference>
<keyword evidence="2" id="KW-1185">Reference proteome</keyword>
<organism evidence="1 2">
    <name type="scientific">Rhizobium mesosinicum</name>
    <dbReference type="NCBI Taxonomy" id="335017"/>
    <lineage>
        <taxon>Bacteria</taxon>
        <taxon>Pseudomonadati</taxon>
        <taxon>Pseudomonadota</taxon>
        <taxon>Alphaproteobacteria</taxon>
        <taxon>Hyphomicrobiales</taxon>
        <taxon>Rhizobiaceae</taxon>
        <taxon>Rhizobium/Agrobacterium group</taxon>
        <taxon>Rhizobium</taxon>
    </lineage>
</organism>
<proteinExistence type="predicted"/>
<dbReference type="RefSeq" id="WP_220333700.1">
    <property type="nucleotide sequence ID" value="NZ_JAEUAK010000002.1"/>
</dbReference>
<evidence type="ECO:0000313" key="2">
    <source>
        <dbReference type="Proteomes" id="UP000717752"/>
    </source>
</evidence>
<comment type="caution">
    <text evidence="1">The sequence shown here is derived from an EMBL/GenBank/DDBJ whole genome shotgun (WGS) entry which is preliminary data.</text>
</comment>
<evidence type="ECO:0000313" key="1">
    <source>
        <dbReference type="EMBL" id="MBW9052261.1"/>
    </source>
</evidence>
<protein>
    <recommendedName>
        <fullName evidence="3">Restriction endonuclease type IV Mrr domain-containing protein</fullName>
    </recommendedName>
</protein>
<evidence type="ECO:0008006" key="3">
    <source>
        <dbReference type="Google" id="ProtNLM"/>
    </source>
</evidence>
<sequence length="175" mass="19465">MEVMRSLDDCKAKLWSDYLSLANALTQAAGKTALSLEEAIPALASLREGIYESLNQTLHEYYAVRGLEWLLSARPEFQALEWHWNPRATGTSLEPDIRGVAGTQVIVSAEVTTSPRPSGVIDSRMRATLIKLSQMAGAKYYFVTSPQMAQRANTKLAKAKYRIEVVDLSTFKQIL</sequence>
<name>A0ABS7GRF4_9HYPH</name>
<accession>A0ABS7GRF4</accession>
<dbReference type="EMBL" id="JAEUAK010000002">
    <property type="protein sequence ID" value="MBW9052261.1"/>
    <property type="molecule type" value="Genomic_DNA"/>
</dbReference>
<dbReference type="Proteomes" id="UP000717752">
    <property type="component" value="Unassembled WGS sequence"/>
</dbReference>